<accession>A0A4Y2TN30</accession>
<comment type="caution">
    <text evidence="1">The sequence shown here is derived from an EMBL/GenBank/DDBJ whole genome shotgun (WGS) entry which is preliminary data.</text>
</comment>
<dbReference type="EMBL" id="BGPR01029168">
    <property type="protein sequence ID" value="GBO00790.1"/>
    <property type="molecule type" value="Genomic_DNA"/>
</dbReference>
<evidence type="ECO:0000313" key="1">
    <source>
        <dbReference type="EMBL" id="GBO00790.1"/>
    </source>
</evidence>
<reference evidence="1 2" key="1">
    <citation type="journal article" date="2019" name="Sci. Rep.">
        <title>Orb-weaving spider Araneus ventricosus genome elucidates the spidroin gene catalogue.</title>
        <authorList>
            <person name="Kono N."/>
            <person name="Nakamura H."/>
            <person name="Ohtoshi R."/>
            <person name="Moran D.A.P."/>
            <person name="Shinohara A."/>
            <person name="Yoshida Y."/>
            <person name="Fujiwara M."/>
            <person name="Mori M."/>
            <person name="Tomita M."/>
            <person name="Arakawa K."/>
        </authorList>
    </citation>
    <scope>NUCLEOTIDE SEQUENCE [LARGE SCALE GENOMIC DNA]</scope>
</reference>
<organism evidence="1 2">
    <name type="scientific">Araneus ventricosus</name>
    <name type="common">Orbweaver spider</name>
    <name type="synonym">Epeira ventricosa</name>
    <dbReference type="NCBI Taxonomy" id="182803"/>
    <lineage>
        <taxon>Eukaryota</taxon>
        <taxon>Metazoa</taxon>
        <taxon>Ecdysozoa</taxon>
        <taxon>Arthropoda</taxon>
        <taxon>Chelicerata</taxon>
        <taxon>Arachnida</taxon>
        <taxon>Araneae</taxon>
        <taxon>Araneomorphae</taxon>
        <taxon>Entelegynae</taxon>
        <taxon>Araneoidea</taxon>
        <taxon>Araneidae</taxon>
        <taxon>Araneus</taxon>
    </lineage>
</organism>
<evidence type="ECO:0000313" key="2">
    <source>
        <dbReference type="Proteomes" id="UP000499080"/>
    </source>
</evidence>
<proteinExistence type="predicted"/>
<sequence length="114" mass="13041">MVKDWGYMAGVPRLSTQTSSTCSVCEWPYATAHCHGANPHERTTGQASWLVHTNGPEGNYRRIFGSTDALQEYFLHPQPRLLTSSFFYETSTNMRYFPEDRSHPLNIGSNLRDR</sequence>
<keyword evidence="2" id="KW-1185">Reference proteome</keyword>
<protein>
    <submittedName>
        <fullName evidence="1">Uncharacterized protein</fullName>
    </submittedName>
</protein>
<gene>
    <name evidence="1" type="ORF">AVEN_244597_1</name>
</gene>
<name>A0A4Y2TN30_ARAVE</name>
<dbReference type="Proteomes" id="UP000499080">
    <property type="component" value="Unassembled WGS sequence"/>
</dbReference>
<dbReference type="AlphaFoldDB" id="A0A4Y2TN30"/>